<reference evidence="1" key="1">
    <citation type="submission" date="2022-06" db="EMBL/GenBank/DDBJ databases">
        <title>Aeoliella straminimaris, a novel planctomycete from sediments.</title>
        <authorList>
            <person name="Vitorino I.R."/>
            <person name="Lage O.M."/>
        </authorList>
    </citation>
    <scope>NUCLEOTIDE SEQUENCE</scope>
    <source>
        <strain evidence="1">ICT_H6.2</strain>
    </source>
</reference>
<comment type="caution">
    <text evidence="1">The sequence shown here is derived from an EMBL/GenBank/DDBJ whole genome shotgun (WGS) entry which is preliminary data.</text>
</comment>
<dbReference type="AlphaFoldDB" id="A0A9X2JKT0"/>
<keyword evidence="2" id="KW-1185">Reference proteome</keyword>
<gene>
    <name evidence="1" type="ORF">NG895_25695</name>
</gene>
<evidence type="ECO:0000313" key="1">
    <source>
        <dbReference type="EMBL" id="MCO6047309.1"/>
    </source>
</evidence>
<dbReference type="Proteomes" id="UP001155241">
    <property type="component" value="Unassembled WGS sequence"/>
</dbReference>
<organism evidence="1 2">
    <name type="scientific">Aeoliella straminimaris</name>
    <dbReference type="NCBI Taxonomy" id="2954799"/>
    <lineage>
        <taxon>Bacteria</taxon>
        <taxon>Pseudomonadati</taxon>
        <taxon>Planctomycetota</taxon>
        <taxon>Planctomycetia</taxon>
        <taxon>Pirellulales</taxon>
        <taxon>Lacipirellulaceae</taxon>
        <taxon>Aeoliella</taxon>
    </lineage>
</organism>
<accession>A0A9X2JKT0</accession>
<dbReference type="EMBL" id="JAMXLR010000091">
    <property type="protein sequence ID" value="MCO6047309.1"/>
    <property type="molecule type" value="Genomic_DNA"/>
</dbReference>
<protein>
    <submittedName>
        <fullName evidence="1">Uncharacterized protein</fullName>
    </submittedName>
</protein>
<proteinExistence type="predicted"/>
<name>A0A9X2JKT0_9BACT</name>
<dbReference type="SUPFAM" id="SSF75011">
    <property type="entry name" value="3-carboxy-cis,cis-mucoante lactonizing enzyme"/>
    <property type="match status" value="1"/>
</dbReference>
<evidence type="ECO:0000313" key="2">
    <source>
        <dbReference type="Proteomes" id="UP001155241"/>
    </source>
</evidence>
<dbReference type="RefSeq" id="WP_252855422.1">
    <property type="nucleotide sequence ID" value="NZ_JAMXLR010000091.1"/>
</dbReference>
<sequence>MLRLIVMFCTTTVLASIAVAEEPPRRLLLMFDAPEAVQAVAVDDKAFYAIANSAIGKYDKQSGEKLESWQASDEAPVKHLNSGVVVDGKLYCAHSNFPKHPNTSSVEIFDAETLEHVGNHSFGIYEGSLTVVDWHDNAWWCVFAHYSKKVNNDPRSLPHIYTSLVKFDRQWRRLAGWVFPQQVLDRFAPHSCSGGGWGDDGMLYCTGHDRGEIYQLQLPAAGSELRLLKTFKLPITGQGISLDHQESGVVYGIDRPNRQVMKCRLGG</sequence>